<evidence type="ECO:0008006" key="4">
    <source>
        <dbReference type="Google" id="ProtNLM"/>
    </source>
</evidence>
<comment type="caution">
    <text evidence="2">The sequence shown here is derived from an EMBL/GenBank/DDBJ whole genome shotgun (WGS) entry which is preliminary data.</text>
</comment>
<feature type="transmembrane region" description="Helical" evidence="1">
    <location>
        <begin position="96"/>
        <end position="119"/>
    </location>
</feature>
<name>A0A1V9ZST5_9STRA</name>
<reference evidence="2 3" key="1">
    <citation type="journal article" date="2014" name="Genome Biol. Evol.">
        <title>The secreted proteins of Achlya hypogyna and Thraustotheca clavata identify the ancestral oomycete secretome and reveal gene acquisitions by horizontal gene transfer.</title>
        <authorList>
            <person name="Misner I."/>
            <person name="Blouin N."/>
            <person name="Leonard G."/>
            <person name="Richards T.A."/>
            <person name="Lane C.E."/>
        </authorList>
    </citation>
    <scope>NUCLEOTIDE SEQUENCE [LARGE SCALE GENOMIC DNA]</scope>
    <source>
        <strain evidence="2 3">ATCC 34112</strain>
    </source>
</reference>
<keyword evidence="1" id="KW-0812">Transmembrane</keyword>
<dbReference type="AlphaFoldDB" id="A0A1V9ZST5"/>
<feature type="transmembrane region" description="Helical" evidence="1">
    <location>
        <begin position="144"/>
        <end position="164"/>
    </location>
</feature>
<evidence type="ECO:0000256" key="1">
    <source>
        <dbReference type="SAM" id="Phobius"/>
    </source>
</evidence>
<accession>A0A1V9ZST5</accession>
<feature type="transmembrane region" description="Helical" evidence="1">
    <location>
        <begin position="184"/>
        <end position="203"/>
    </location>
</feature>
<dbReference type="EMBL" id="JNBS01001674">
    <property type="protein sequence ID" value="OQS01075.1"/>
    <property type="molecule type" value="Genomic_DNA"/>
</dbReference>
<proteinExistence type="predicted"/>
<keyword evidence="3" id="KW-1185">Reference proteome</keyword>
<organism evidence="2 3">
    <name type="scientific">Thraustotheca clavata</name>
    <dbReference type="NCBI Taxonomy" id="74557"/>
    <lineage>
        <taxon>Eukaryota</taxon>
        <taxon>Sar</taxon>
        <taxon>Stramenopiles</taxon>
        <taxon>Oomycota</taxon>
        <taxon>Saprolegniomycetes</taxon>
        <taxon>Saprolegniales</taxon>
        <taxon>Achlyaceae</taxon>
        <taxon>Thraustotheca</taxon>
    </lineage>
</organism>
<dbReference type="OrthoDB" id="62885at2759"/>
<protein>
    <recommendedName>
        <fullName evidence="4">Transmembrane protein</fullName>
    </recommendedName>
</protein>
<evidence type="ECO:0000313" key="2">
    <source>
        <dbReference type="EMBL" id="OQS01075.1"/>
    </source>
</evidence>
<feature type="transmembrane region" description="Helical" evidence="1">
    <location>
        <begin position="249"/>
        <end position="273"/>
    </location>
</feature>
<keyword evidence="1" id="KW-1133">Transmembrane helix</keyword>
<feature type="transmembrane region" description="Helical" evidence="1">
    <location>
        <begin position="285"/>
        <end position="307"/>
    </location>
</feature>
<gene>
    <name evidence="2" type="ORF">THRCLA_05780</name>
</gene>
<feature type="transmembrane region" description="Helical" evidence="1">
    <location>
        <begin position="62"/>
        <end position="84"/>
    </location>
</feature>
<feature type="transmembrane region" description="Helical" evidence="1">
    <location>
        <begin position="210"/>
        <end position="229"/>
    </location>
</feature>
<dbReference type="Proteomes" id="UP000243217">
    <property type="component" value="Unassembled WGS sequence"/>
</dbReference>
<evidence type="ECO:0000313" key="3">
    <source>
        <dbReference type="Proteomes" id="UP000243217"/>
    </source>
</evidence>
<sequence>MAWTAADTESERSPLLRAMRNSYQEDSVYMPVSNYLSTDNSEDASLRGIHVFRPIVYAEKALGVLLNSVTIYVFCCILGLGLVCINADGVLGPGRNWNWCIVFLPFWIGNVIVIIAHIASMRSATMLRQWAETDCMSNEPLLPLLRKILLIYAVSVPLFAFLLWSELAFCAILTDMTYRNTSVYFAFAPILGIEAAYIARYLLCKARSTLPGCSWVLIFVFTLMLAYNADIVHRRDPETEELPGDQLPWFTVFCPIFVWEFLMFCSLVIVLYSQAAGYYSMGTSQLTATVLYTIALIAGAIGHVMLLEHMELESTSLDVPSILLFSAWVTGSLALYIISRQEVNKLMATRGGAVPVPLTRTDQGWVTNYAVTDPWMLLGDIPLTSSGLKQRGQRKRTSSTIENDFTSQSLMCLRQLFGSRLCSFCCCLSSRQSFDSNTSDHPEGRLKNVKRKNSGSYSDFMDNTILKMDLSSSPSSMHVAVALPIAQRFNALGSPTSVIEDEPEWVCLACYSHGMKHQRDSCLRQSFLTQDLLTYHRLDVRQDAHLSVQLVMTFVVSWNYIEQYKCLVEACTVEVESVFNGTIRTYIEPNLTGEKSSFFCGIICHFPTLQACVSWLCCAQNADLKLGCPSFTTQKATFTLMAVPCAMSEINIEPIDGSSICNDDYCSVSFEECLEYALLDIHTEETNAGEWSLEEEPPLPLPADLAQVPRMELATFIDGQGVPLAFKPLYYRNNKKGGIRNMRCFPQCKRGAHTTTSFCGDILRIHVQFSHGAQTRIHGFARFRSVLDHSPALRVGMILNPNVIYDHLRSKERPKEMWMHTKPIEYSSPTHVIFEIRPSERSLSWHYGFNGPNPQVQKNSTHYLEIGFFVDCPASQFLCIGVAQTPHFRIASSRTWTKD</sequence>
<keyword evidence="1" id="KW-0472">Membrane</keyword>